<evidence type="ECO:0000256" key="2">
    <source>
        <dbReference type="SAM" id="SignalP"/>
    </source>
</evidence>
<gene>
    <name evidence="3" type="ORF">M0M42_02610</name>
</gene>
<keyword evidence="4" id="KW-1185">Reference proteome</keyword>
<proteinExistence type="predicted"/>
<keyword evidence="3" id="KW-0378">Hydrolase</keyword>
<dbReference type="GO" id="GO:0016787">
    <property type="term" value="F:hydrolase activity"/>
    <property type="evidence" value="ECO:0007669"/>
    <property type="project" value="UniProtKB-KW"/>
</dbReference>
<dbReference type="InterPro" id="IPR029058">
    <property type="entry name" value="AB_hydrolase_fold"/>
</dbReference>
<dbReference type="Proteomes" id="UP000831189">
    <property type="component" value="Chromosome"/>
</dbReference>
<dbReference type="Gene3D" id="3.40.50.1820">
    <property type="entry name" value="alpha/beta hydrolase"/>
    <property type="match status" value="1"/>
</dbReference>
<organism evidence="3 4">
    <name type="scientific">Pseudomonas knackmussii</name>
    <dbReference type="NCBI Taxonomy" id="65741"/>
    <lineage>
        <taxon>Bacteria</taxon>
        <taxon>Pseudomonadati</taxon>
        <taxon>Pseudomonadota</taxon>
        <taxon>Gammaproteobacteria</taxon>
        <taxon>Pseudomonadales</taxon>
        <taxon>Pseudomonadaceae</taxon>
        <taxon>Pseudomonas</taxon>
    </lineage>
</organism>
<dbReference type="EMBL" id="CP096208">
    <property type="protein sequence ID" value="UPQ83324.1"/>
    <property type="molecule type" value="Genomic_DNA"/>
</dbReference>
<accession>A0ABY4KRY8</accession>
<feature type="compositionally biased region" description="Low complexity" evidence="1">
    <location>
        <begin position="32"/>
        <end position="46"/>
    </location>
</feature>
<reference evidence="3 4" key="1">
    <citation type="submission" date="2022-04" db="EMBL/GenBank/DDBJ databases">
        <title>Pseudomonas knackmussii B09-2.</title>
        <authorList>
            <person name="Deng Y."/>
        </authorList>
    </citation>
    <scope>NUCLEOTIDE SEQUENCE [LARGE SCALE GENOMIC DNA]</scope>
    <source>
        <strain evidence="3 4">B09-2</strain>
    </source>
</reference>
<evidence type="ECO:0000313" key="3">
    <source>
        <dbReference type="EMBL" id="UPQ83324.1"/>
    </source>
</evidence>
<dbReference type="Pfam" id="PF12048">
    <property type="entry name" value="DUF3530"/>
    <property type="match status" value="1"/>
</dbReference>
<evidence type="ECO:0000256" key="1">
    <source>
        <dbReference type="SAM" id="MobiDB-lite"/>
    </source>
</evidence>
<evidence type="ECO:0000313" key="4">
    <source>
        <dbReference type="Proteomes" id="UP000831189"/>
    </source>
</evidence>
<dbReference type="InterPro" id="IPR022529">
    <property type="entry name" value="DUF3530"/>
</dbReference>
<keyword evidence="2" id="KW-0732">Signal</keyword>
<sequence>MPRMCNPIRWSALLWLIVAAVVSHADDASEIAETGADGTPAPAAAERPPLQSRSDAMAESLVRQLSASEFISLTAGETDFAALWKPANVGKPKGVVILLPGEGESADWPRSIGPLRRGLPDHGWHTLSLSLPHSPGFLLPAATDLVDDEEDTPALAVKPEAMTEQQMDDAAPNEAGYLPEETAAAPVEPADNTETGAPLESHAPVVDQAEQIVERIESALAFARSKQPSTIILLGQGTGGYWAARYLQQRAPGDVRHLGVIRPRQPEGQDESLEQLIPTLRLATGDFYYREEHGQPSAARARLNASRRIEHPAYRQVGLPALTGDRTADQEQLVRRVRGWLDKQR</sequence>
<name>A0ABY4KRY8_9PSED</name>
<feature type="chain" id="PRO_5047233269" evidence="2">
    <location>
        <begin position="26"/>
        <end position="345"/>
    </location>
</feature>
<protein>
    <submittedName>
        <fullName evidence="3">Alpha/beta hydrolase family protein</fullName>
    </submittedName>
</protein>
<feature type="signal peptide" evidence="2">
    <location>
        <begin position="1"/>
        <end position="25"/>
    </location>
</feature>
<feature type="region of interest" description="Disordered" evidence="1">
    <location>
        <begin position="32"/>
        <end position="56"/>
    </location>
</feature>
<dbReference type="SUPFAM" id="SSF53474">
    <property type="entry name" value="alpha/beta-Hydrolases"/>
    <property type="match status" value="1"/>
</dbReference>